<dbReference type="RefSeq" id="WP_222137083.1">
    <property type="nucleotide sequence ID" value="NZ_JAILXK010000002.1"/>
</dbReference>
<dbReference type="PANTHER" id="PTHR11786:SF0">
    <property type="entry name" value="ARYLAMINE N-ACETYLTRANSFERASE 4-RELATED"/>
    <property type="match status" value="1"/>
</dbReference>
<comment type="similarity">
    <text evidence="1 2">Belongs to the arylamine N-acetyltransferase family.</text>
</comment>
<dbReference type="Proteomes" id="UP001166571">
    <property type="component" value="Unassembled WGS sequence"/>
</dbReference>
<sequence length="290" mass="32189">MLYRPLSPDLSTIDAAPSLLTRHAERTGYAGPPPAPTMEVLRALQAAHLAAIPFESFDPLMGQAVDTGAEAVDAKLLGARRRGGYCFEQNGLFLRVLRAAGFVAEPLLGRVRWMMPGDAPPTARTHLVLRVMLEGRAWLVDVGFGATVPPQPLAMDHSRPQPTRHERYRVRRGRRSYRVEAEVMGEWRVLYDVEDSPAPAIDLEVGNWYTSTHPASHFRHMLVAARTTDAARHGLRDNRLTIRHADGAVEQRYLDADAIERALADIFLIDVEPGWRRAIERAATVEAAPA</sequence>
<organism evidence="3 4">
    <name type="scientific">Sphingopyxis jiangsuensis</name>
    <dbReference type="NCBI Taxonomy" id="2871171"/>
    <lineage>
        <taxon>Bacteria</taxon>
        <taxon>Pseudomonadati</taxon>
        <taxon>Pseudomonadota</taxon>
        <taxon>Alphaproteobacteria</taxon>
        <taxon>Sphingomonadales</taxon>
        <taxon>Sphingomonadaceae</taxon>
        <taxon>Sphingopyxis</taxon>
    </lineage>
</organism>
<evidence type="ECO:0000313" key="3">
    <source>
        <dbReference type="EMBL" id="MBY4638029.1"/>
    </source>
</evidence>
<gene>
    <name evidence="3" type="ORF">K5P26_12845</name>
</gene>
<dbReference type="Gene3D" id="2.40.128.150">
    <property type="entry name" value="Cysteine proteinases"/>
    <property type="match status" value="1"/>
</dbReference>
<proteinExistence type="inferred from homology"/>
<evidence type="ECO:0000256" key="2">
    <source>
        <dbReference type="RuleBase" id="RU003452"/>
    </source>
</evidence>
<dbReference type="PANTHER" id="PTHR11786">
    <property type="entry name" value="N-HYDROXYARYLAMINE O-ACETYLTRANSFERASE"/>
    <property type="match status" value="1"/>
</dbReference>
<keyword evidence="4" id="KW-1185">Reference proteome</keyword>
<accession>A0ABS7MH60</accession>
<dbReference type="InterPro" id="IPR001447">
    <property type="entry name" value="Arylamine_N-AcTrfase"/>
</dbReference>
<dbReference type="SUPFAM" id="SSF54001">
    <property type="entry name" value="Cysteine proteinases"/>
    <property type="match status" value="1"/>
</dbReference>
<evidence type="ECO:0000256" key="1">
    <source>
        <dbReference type="ARBA" id="ARBA00006547"/>
    </source>
</evidence>
<dbReference type="InterPro" id="IPR038765">
    <property type="entry name" value="Papain-like_cys_pep_sf"/>
</dbReference>
<dbReference type="EMBL" id="JAILXK010000002">
    <property type="protein sequence ID" value="MBY4638029.1"/>
    <property type="molecule type" value="Genomic_DNA"/>
</dbReference>
<dbReference type="PRINTS" id="PR01543">
    <property type="entry name" value="ANATRNSFRASE"/>
</dbReference>
<name>A0ABS7MH60_9SPHN</name>
<comment type="caution">
    <text evidence="3">The sequence shown here is derived from an EMBL/GenBank/DDBJ whole genome shotgun (WGS) entry which is preliminary data.</text>
</comment>
<dbReference type="Gene3D" id="3.30.2140.10">
    <property type="entry name" value="Arylamine N-acetyltransferase"/>
    <property type="match status" value="1"/>
</dbReference>
<dbReference type="Pfam" id="PF00797">
    <property type="entry name" value="Acetyltransf_2"/>
    <property type="match status" value="1"/>
</dbReference>
<evidence type="ECO:0000313" key="4">
    <source>
        <dbReference type="Proteomes" id="UP001166571"/>
    </source>
</evidence>
<protein>
    <submittedName>
        <fullName evidence="3">Arylamine N-acetyltransferase</fullName>
    </submittedName>
</protein>
<reference evidence="3" key="1">
    <citation type="submission" date="2021-08" db="EMBL/GenBank/DDBJ databases">
        <title>Sphingopyxis panaciterrulae sp. nov., isolated from the surface water of the Yellow Sea.</title>
        <authorList>
            <person name="Gao Z."/>
            <person name="Zhang D."/>
            <person name="Zhang A."/>
        </authorList>
    </citation>
    <scope>NUCLEOTIDE SEQUENCE</scope>
    <source>
        <strain evidence="3">XHP0097</strain>
    </source>
</reference>